<accession>U1HMF1</accession>
<dbReference type="Gene3D" id="2.40.50.140">
    <property type="entry name" value="Nucleic acid-binding proteins"/>
    <property type="match status" value="1"/>
</dbReference>
<dbReference type="HOGENOM" id="CLU_141922_2_0_1"/>
<gene>
    <name evidence="4" type="ORF">EPUS_00479</name>
</gene>
<dbReference type="GeneID" id="19235540"/>
<dbReference type="GO" id="GO:0006260">
    <property type="term" value="P:DNA replication"/>
    <property type="evidence" value="ECO:0007669"/>
    <property type="project" value="InterPro"/>
</dbReference>
<evidence type="ECO:0000256" key="2">
    <source>
        <dbReference type="ARBA" id="ARBA00009761"/>
    </source>
</evidence>
<keyword evidence="3" id="KW-0539">Nucleus</keyword>
<reference evidence="5" key="1">
    <citation type="journal article" date="2014" name="BMC Genomics">
        <title>Genome characteristics reveal the impact of lichenization on lichen-forming fungus Endocarpon pusillum Hedwig (Verrucariales, Ascomycota).</title>
        <authorList>
            <person name="Wang Y.-Y."/>
            <person name="Liu B."/>
            <person name="Zhang X.-Y."/>
            <person name="Zhou Q.-M."/>
            <person name="Zhang T."/>
            <person name="Li H."/>
            <person name="Yu Y.-F."/>
            <person name="Zhang X.-L."/>
            <person name="Hao X.-Y."/>
            <person name="Wang M."/>
            <person name="Wang L."/>
            <person name="Wei J.-C."/>
        </authorList>
    </citation>
    <scope>NUCLEOTIDE SEQUENCE [LARGE SCALE GENOMIC DNA]</scope>
    <source>
        <strain evidence="5">Z07020 / HMAS-L-300199</strain>
    </source>
</reference>
<dbReference type="Proteomes" id="UP000019373">
    <property type="component" value="Unassembled WGS sequence"/>
</dbReference>
<comment type="subcellular location">
    <subcellularLocation>
        <location evidence="1">Nucleus</location>
    </subcellularLocation>
</comment>
<dbReference type="GO" id="GO:0003677">
    <property type="term" value="F:DNA binding"/>
    <property type="evidence" value="ECO:0007669"/>
    <property type="project" value="InterPro"/>
</dbReference>
<evidence type="ECO:0008006" key="6">
    <source>
        <dbReference type="Google" id="ProtNLM"/>
    </source>
</evidence>
<dbReference type="Pfam" id="PF08661">
    <property type="entry name" value="Rep_fac-A_3"/>
    <property type="match status" value="1"/>
</dbReference>
<dbReference type="RefSeq" id="XP_007802699.1">
    <property type="nucleotide sequence ID" value="XM_007804508.1"/>
</dbReference>
<dbReference type="SUPFAM" id="SSF50249">
    <property type="entry name" value="Nucleic acid-binding proteins"/>
    <property type="match status" value="1"/>
</dbReference>
<dbReference type="GO" id="GO:0006281">
    <property type="term" value="P:DNA repair"/>
    <property type="evidence" value="ECO:0007669"/>
    <property type="project" value="InterPro"/>
</dbReference>
<evidence type="ECO:0000313" key="4">
    <source>
        <dbReference type="EMBL" id="ERF71490.1"/>
    </source>
</evidence>
<dbReference type="InterPro" id="IPR013970">
    <property type="entry name" value="Rfa2"/>
</dbReference>
<comment type="similarity">
    <text evidence="2">Belongs to the replication factor A protein 3 family.</text>
</comment>
<dbReference type="GO" id="GO:0006310">
    <property type="term" value="P:DNA recombination"/>
    <property type="evidence" value="ECO:0007669"/>
    <property type="project" value="InterPro"/>
</dbReference>
<dbReference type="OrthoDB" id="188186at2759"/>
<dbReference type="OMA" id="DRELWLM"/>
<dbReference type="GO" id="GO:0031981">
    <property type="term" value="C:nuclear lumen"/>
    <property type="evidence" value="ECO:0007669"/>
    <property type="project" value="UniProtKB-ARBA"/>
</dbReference>
<name>U1HMF1_ENDPU</name>
<dbReference type="EMBL" id="KE721204">
    <property type="protein sequence ID" value="ERF71490.1"/>
    <property type="molecule type" value="Genomic_DNA"/>
</dbReference>
<dbReference type="AlphaFoldDB" id="U1HMF1"/>
<evidence type="ECO:0000313" key="5">
    <source>
        <dbReference type="Proteomes" id="UP000019373"/>
    </source>
</evidence>
<sequence length="131" mass="13892">MSFPTPRILPSHLHAFAPSAHPSISTIRLLGHITSLRGDQAVLESCNQETVTLILNRDSHLSLHSLYEIIGKVINLEGGQGLGVRVLGTTEWPSRSPEGVAVDLRFKEIFYEAAGGGGGVDGGMNVGMGGF</sequence>
<proteinExistence type="inferred from homology"/>
<evidence type="ECO:0000256" key="1">
    <source>
        <dbReference type="ARBA" id="ARBA00004123"/>
    </source>
</evidence>
<dbReference type="InterPro" id="IPR012340">
    <property type="entry name" value="NA-bd_OB-fold"/>
</dbReference>
<keyword evidence="5" id="KW-1185">Reference proteome</keyword>
<protein>
    <recommendedName>
        <fullName evidence="6">SsDNA binding protein Ssb3</fullName>
    </recommendedName>
</protein>
<organism evidence="4 5">
    <name type="scientific">Endocarpon pusillum (strain Z07020 / HMAS-L-300199)</name>
    <name type="common">Lichen-forming fungus</name>
    <dbReference type="NCBI Taxonomy" id="1263415"/>
    <lineage>
        <taxon>Eukaryota</taxon>
        <taxon>Fungi</taxon>
        <taxon>Dikarya</taxon>
        <taxon>Ascomycota</taxon>
        <taxon>Pezizomycotina</taxon>
        <taxon>Eurotiomycetes</taxon>
        <taxon>Chaetothyriomycetidae</taxon>
        <taxon>Verrucariales</taxon>
        <taxon>Verrucariaceae</taxon>
        <taxon>Endocarpon</taxon>
    </lineage>
</organism>
<dbReference type="eggNOG" id="ENOG502SBIR">
    <property type="taxonomic scope" value="Eukaryota"/>
</dbReference>
<evidence type="ECO:0000256" key="3">
    <source>
        <dbReference type="ARBA" id="ARBA00023242"/>
    </source>
</evidence>